<name>A0A6C0CF93_9ZZZZ</name>
<dbReference type="AlphaFoldDB" id="A0A6C0CF93"/>
<reference evidence="1" key="1">
    <citation type="journal article" date="2020" name="Nature">
        <title>Giant virus diversity and host interactions through global metagenomics.</title>
        <authorList>
            <person name="Schulz F."/>
            <person name="Roux S."/>
            <person name="Paez-Espino D."/>
            <person name="Jungbluth S."/>
            <person name="Walsh D.A."/>
            <person name="Denef V.J."/>
            <person name="McMahon K.D."/>
            <person name="Konstantinidis K.T."/>
            <person name="Eloe-Fadrosh E.A."/>
            <person name="Kyrpides N.C."/>
            <person name="Woyke T."/>
        </authorList>
    </citation>
    <scope>NUCLEOTIDE SEQUENCE</scope>
    <source>
        <strain evidence="1">GVMAG-M-3300020565-3</strain>
    </source>
</reference>
<evidence type="ECO:0000313" key="1">
    <source>
        <dbReference type="EMBL" id="QHT02349.1"/>
    </source>
</evidence>
<accession>A0A6C0CF93</accession>
<organism evidence="1">
    <name type="scientific">viral metagenome</name>
    <dbReference type="NCBI Taxonomy" id="1070528"/>
    <lineage>
        <taxon>unclassified sequences</taxon>
        <taxon>metagenomes</taxon>
        <taxon>organismal metagenomes</taxon>
    </lineage>
</organism>
<sequence>MSAANAATLAFPYHYNNKNNIHANIYGDYDIYYYSMRILRDYLSKIEKYQGIYKIDLDDPSDYDSLAIHIRDRVVNTRSELTNDNTVYKIIRSIRREHFLKFIKAYCKNKGVSYTTNLNLIDIREFLAYACCEFINIYKGDIIEGWNGNKWKKVHNGMCKIYAI</sequence>
<proteinExistence type="predicted"/>
<dbReference type="EMBL" id="MN739393">
    <property type="protein sequence ID" value="QHT02349.1"/>
    <property type="molecule type" value="Genomic_DNA"/>
</dbReference>
<protein>
    <submittedName>
        <fullName evidence="1">Uncharacterized protein</fullName>
    </submittedName>
</protein>